<dbReference type="Proteomes" id="UP000323608">
    <property type="component" value="Unassembled WGS sequence"/>
</dbReference>
<proteinExistence type="predicted"/>
<organism evidence="1 2">
    <name type="scientific">Rhizobium tropici</name>
    <dbReference type="NCBI Taxonomy" id="398"/>
    <lineage>
        <taxon>Bacteria</taxon>
        <taxon>Pseudomonadati</taxon>
        <taxon>Pseudomonadota</taxon>
        <taxon>Alphaproteobacteria</taxon>
        <taxon>Hyphomicrobiales</taxon>
        <taxon>Rhizobiaceae</taxon>
        <taxon>Rhizobium/Agrobacterium group</taxon>
        <taxon>Rhizobium</taxon>
    </lineage>
</organism>
<gene>
    <name evidence="1" type="ORF">FP026_25400</name>
</gene>
<name>A0A5B0VRA0_RHITR</name>
<dbReference type="EMBL" id="VNIP01000013">
    <property type="protein sequence ID" value="KAA1177232.1"/>
    <property type="molecule type" value="Genomic_DNA"/>
</dbReference>
<evidence type="ECO:0000313" key="2">
    <source>
        <dbReference type="Proteomes" id="UP000323608"/>
    </source>
</evidence>
<dbReference type="AlphaFoldDB" id="A0A5B0VRA0"/>
<dbReference type="OrthoDB" id="8372440at2"/>
<accession>A0A5B0VRA0</accession>
<protein>
    <submittedName>
        <fullName evidence="1">Uncharacterized protein</fullName>
    </submittedName>
</protein>
<evidence type="ECO:0000313" key="1">
    <source>
        <dbReference type="EMBL" id="KAA1177232.1"/>
    </source>
</evidence>
<reference evidence="1 2" key="1">
    <citation type="submission" date="2019-07" db="EMBL/GenBank/DDBJ databases">
        <title>The Draft Genome Sequence of Rhizobium tropici SARCC-755 Associated with Superior Nodulation on Pigeonpea (Cajanus cajan (L.) Millsp.).</title>
        <authorList>
            <person name="Bopape F.L."/>
            <person name="Hassen A.I."/>
            <person name="Swanevelder Z.H."/>
            <person name="Gwata E.T."/>
        </authorList>
    </citation>
    <scope>NUCLEOTIDE SEQUENCE [LARGE SCALE GENOMIC DNA]</scope>
    <source>
        <strain evidence="1 2">SARCC-755</strain>
    </source>
</reference>
<sequence>MTKLSATALSWQLPRRIDEARTITLEIKRLSVVLIDERAGLAPRVASTLFKELFSAGPSGKLDRFLLDRRTL</sequence>
<comment type="caution">
    <text evidence="1">The sequence shown here is derived from an EMBL/GenBank/DDBJ whole genome shotgun (WGS) entry which is preliminary data.</text>
</comment>